<dbReference type="Gene3D" id="1.20.1280.50">
    <property type="match status" value="1"/>
</dbReference>
<sequence length="190" mass="21844">MHFLDLPVEMLQYIAQFLPVNSIVNLGQTCKHLLDVTNIDSIWQKLCCRDYKVNMIDGWDLTHKEVYTKVLKKCGFLGWKRIALVPYGGLVYVSWGKGEIQVLRYYPADSPEGSLQCNQIYSLQWNSDQHEVEVFCQQCEDGVRPALLAQDGPLYPVIQCAAEDCPKAHSRLVSFLLFNIFYMCFVKDPL</sequence>
<dbReference type="SUPFAM" id="SSF81383">
    <property type="entry name" value="F-box domain"/>
    <property type="match status" value="1"/>
</dbReference>
<accession>A0AAV4FBR6</accession>
<evidence type="ECO:0000313" key="3">
    <source>
        <dbReference type="Proteomes" id="UP000762676"/>
    </source>
</evidence>
<comment type="caution">
    <text evidence="2">The sequence shown here is derived from an EMBL/GenBank/DDBJ whole genome shotgun (WGS) entry which is preliminary data.</text>
</comment>
<dbReference type="PROSITE" id="PS50181">
    <property type="entry name" value="FBOX"/>
    <property type="match status" value="1"/>
</dbReference>
<reference evidence="2 3" key="1">
    <citation type="journal article" date="2021" name="Elife">
        <title>Chloroplast acquisition without the gene transfer in kleptoplastic sea slugs, Plakobranchus ocellatus.</title>
        <authorList>
            <person name="Maeda T."/>
            <person name="Takahashi S."/>
            <person name="Yoshida T."/>
            <person name="Shimamura S."/>
            <person name="Takaki Y."/>
            <person name="Nagai Y."/>
            <person name="Toyoda A."/>
            <person name="Suzuki Y."/>
            <person name="Arimoto A."/>
            <person name="Ishii H."/>
            <person name="Satoh N."/>
            <person name="Nishiyama T."/>
            <person name="Hasebe M."/>
            <person name="Maruyama T."/>
            <person name="Minagawa J."/>
            <person name="Obokata J."/>
            <person name="Shigenobu S."/>
        </authorList>
    </citation>
    <scope>NUCLEOTIDE SEQUENCE [LARGE SCALE GENOMIC DNA]</scope>
</reference>
<dbReference type="EMBL" id="BMAT01007723">
    <property type="protein sequence ID" value="GFR69785.1"/>
    <property type="molecule type" value="Genomic_DNA"/>
</dbReference>
<protein>
    <submittedName>
        <fullName evidence="2">F-box only protein 31-like</fullName>
    </submittedName>
</protein>
<dbReference type="CDD" id="cd22098">
    <property type="entry name" value="F-box_FBXO24"/>
    <property type="match status" value="1"/>
</dbReference>
<gene>
    <name evidence="2" type="ORF">ElyMa_003766400</name>
</gene>
<organism evidence="2 3">
    <name type="scientific">Elysia marginata</name>
    <dbReference type="NCBI Taxonomy" id="1093978"/>
    <lineage>
        <taxon>Eukaryota</taxon>
        <taxon>Metazoa</taxon>
        <taxon>Spiralia</taxon>
        <taxon>Lophotrochozoa</taxon>
        <taxon>Mollusca</taxon>
        <taxon>Gastropoda</taxon>
        <taxon>Heterobranchia</taxon>
        <taxon>Euthyneura</taxon>
        <taxon>Panpulmonata</taxon>
        <taxon>Sacoglossa</taxon>
        <taxon>Placobranchoidea</taxon>
        <taxon>Plakobranchidae</taxon>
        <taxon>Elysia</taxon>
    </lineage>
</organism>
<name>A0AAV4FBR6_9GAST</name>
<dbReference type="AlphaFoldDB" id="A0AAV4FBR6"/>
<evidence type="ECO:0000259" key="1">
    <source>
        <dbReference type="PROSITE" id="PS50181"/>
    </source>
</evidence>
<dbReference type="Proteomes" id="UP000762676">
    <property type="component" value="Unassembled WGS sequence"/>
</dbReference>
<feature type="domain" description="F-box" evidence="1">
    <location>
        <begin position="1"/>
        <end position="46"/>
    </location>
</feature>
<evidence type="ECO:0000313" key="2">
    <source>
        <dbReference type="EMBL" id="GFR69785.1"/>
    </source>
</evidence>
<dbReference type="Pfam" id="PF12937">
    <property type="entry name" value="F-box-like"/>
    <property type="match status" value="1"/>
</dbReference>
<dbReference type="InterPro" id="IPR036047">
    <property type="entry name" value="F-box-like_dom_sf"/>
</dbReference>
<keyword evidence="3" id="KW-1185">Reference proteome</keyword>
<dbReference type="InterPro" id="IPR001810">
    <property type="entry name" value="F-box_dom"/>
</dbReference>
<dbReference type="SMART" id="SM00256">
    <property type="entry name" value="FBOX"/>
    <property type="match status" value="1"/>
</dbReference>
<proteinExistence type="predicted"/>